<reference evidence="3 4" key="1">
    <citation type="journal article" date="2019" name="Int. J. Syst. Evol. Microbiol.">
        <title>The Global Catalogue of Microorganisms (GCM) 10K type strain sequencing project: providing services to taxonomists for standard genome sequencing and annotation.</title>
        <authorList>
            <consortium name="The Broad Institute Genomics Platform"/>
            <consortium name="The Broad Institute Genome Sequencing Center for Infectious Disease"/>
            <person name="Wu L."/>
            <person name="Ma J."/>
        </authorList>
    </citation>
    <scope>NUCLEOTIDE SEQUENCE [LARGE SCALE GENOMIC DNA]</scope>
    <source>
        <strain evidence="3 4">JCM 15503</strain>
    </source>
</reference>
<protein>
    <recommendedName>
        <fullName evidence="2">HTH cro/C1-type domain-containing protein</fullName>
    </recommendedName>
</protein>
<evidence type="ECO:0000256" key="1">
    <source>
        <dbReference type="SAM" id="MobiDB-lite"/>
    </source>
</evidence>
<dbReference type="EMBL" id="BAAAEW010000019">
    <property type="protein sequence ID" value="GAA0754086.1"/>
    <property type="molecule type" value="Genomic_DNA"/>
</dbReference>
<feature type="compositionally biased region" description="Low complexity" evidence="1">
    <location>
        <begin position="114"/>
        <end position="139"/>
    </location>
</feature>
<name>A0ABN1K3Z9_9BURK</name>
<dbReference type="InterPro" id="IPR001387">
    <property type="entry name" value="Cro/C1-type_HTH"/>
</dbReference>
<evidence type="ECO:0000259" key="2">
    <source>
        <dbReference type="PROSITE" id="PS50943"/>
    </source>
</evidence>
<evidence type="ECO:0000313" key="4">
    <source>
        <dbReference type="Proteomes" id="UP001500279"/>
    </source>
</evidence>
<dbReference type="SMART" id="SM00530">
    <property type="entry name" value="HTH_XRE"/>
    <property type="match status" value="1"/>
</dbReference>
<dbReference type="Proteomes" id="UP001500279">
    <property type="component" value="Unassembled WGS sequence"/>
</dbReference>
<dbReference type="Gene3D" id="1.10.260.40">
    <property type="entry name" value="lambda repressor-like DNA-binding domains"/>
    <property type="match status" value="1"/>
</dbReference>
<organism evidence="3 4">
    <name type="scientific">Ideonella azotifigens</name>
    <dbReference type="NCBI Taxonomy" id="513160"/>
    <lineage>
        <taxon>Bacteria</taxon>
        <taxon>Pseudomonadati</taxon>
        <taxon>Pseudomonadota</taxon>
        <taxon>Betaproteobacteria</taxon>
        <taxon>Burkholderiales</taxon>
        <taxon>Sphaerotilaceae</taxon>
        <taxon>Ideonella</taxon>
    </lineage>
</organism>
<dbReference type="PROSITE" id="PS50943">
    <property type="entry name" value="HTH_CROC1"/>
    <property type="match status" value="1"/>
</dbReference>
<evidence type="ECO:0000313" key="3">
    <source>
        <dbReference type="EMBL" id="GAA0754086.1"/>
    </source>
</evidence>
<accession>A0ABN1K3Z9</accession>
<comment type="caution">
    <text evidence="3">The sequence shown here is derived from an EMBL/GenBank/DDBJ whole genome shotgun (WGS) entry which is preliminary data.</text>
</comment>
<proteinExistence type="predicted"/>
<dbReference type="Pfam" id="PF13560">
    <property type="entry name" value="HTH_31"/>
    <property type="match status" value="1"/>
</dbReference>
<feature type="region of interest" description="Disordered" evidence="1">
    <location>
        <begin position="82"/>
        <end position="139"/>
    </location>
</feature>
<sequence>MPAKAPPLYPSQSRLLGALGQRLRQARLRRRFTVTQVAERASVSRPTLNKVEQGDASVTMGTYLRVLAVLGLEKDLDLLAADDPVGRRLQDAELGVPRRAPKRKKGPEPVNEVSPASSASSASSKPAAPAMPAEGGAAS</sequence>
<gene>
    <name evidence="3" type="ORF">GCM10009107_30200</name>
</gene>
<dbReference type="SUPFAM" id="SSF47413">
    <property type="entry name" value="lambda repressor-like DNA-binding domains"/>
    <property type="match status" value="1"/>
</dbReference>
<keyword evidence="4" id="KW-1185">Reference proteome</keyword>
<dbReference type="InterPro" id="IPR010982">
    <property type="entry name" value="Lambda_DNA-bd_dom_sf"/>
</dbReference>
<dbReference type="CDD" id="cd00093">
    <property type="entry name" value="HTH_XRE"/>
    <property type="match status" value="1"/>
</dbReference>
<feature type="domain" description="HTH cro/C1-type" evidence="2">
    <location>
        <begin position="23"/>
        <end position="79"/>
    </location>
</feature>